<name>A0A5B7K4R3_PORTR</name>
<dbReference type="Proteomes" id="UP000324222">
    <property type="component" value="Unassembled WGS sequence"/>
</dbReference>
<dbReference type="AlphaFoldDB" id="A0A5B7K4R3"/>
<keyword evidence="2" id="KW-1185">Reference proteome</keyword>
<gene>
    <name evidence="1" type="ORF">E2C01_101071</name>
</gene>
<accession>A0A5B7K4R3</accession>
<protein>
    <submittedName>
        <fullName evidence="1">Uncharacterized protein</fullName>
    </submittedName>
</protein>
<dbReference type="EMBL" id="VSRR010145500">
    <property type="protein sequence ID" value="MPD05332.1"/>
    <property type="molecule type" value="Genomic_DNA"/>
</dbReference>
<evidence type="ECO:0000313" key="2">
    <source>
        <dbReference type="Proteomes" id="UP000324222"/>
    </source>
</evidence>
<evidence type="ECO:0000313" key="1">
    <source>
        <dbReference type="EMBL" id="MPD05332.1"/>
    </source>
</evidence>
<proteinExistence type="predicted"/>
<reference evidence="1 2" key="1">
    <citation type="submission" date="2019-05" db="EMBL/GenBank/DDBJ databases">
        <title>Another draft genome of Portunus trituberculatus and its Hox gene families provides insights of decapod evolution.</title>
        <authorList>
            <person name="Jeong J.-H."/>
            <person name="Song I."/>
            <person name="Kim S."/>
            <person name="Choi T."/>
            <person name="Kim D."/>
            <person name="Ryu S."/>
            <person name="Kim W."/>
        </authorList>
    </citation>
    <scope>NUCLEOTIDE SEQUENCE [LARGE SCALE GENOMIC DNA]</scope>
    <source>
        <tissue evidence="1">Muscle</tissue>
    </source>
</reference>
<sequence>MRSASSPASHITLYVAPMSSLPLTTTTTNIAITTFYSSIFKYSVITITITATVTAINTFDIGTFLP</sequence>
<organism evidence="1 2">
    <name type="scientific">Portunus trituberculatus</name>
    <name type="common">Swimming crab</name>
    <name type="synonym">Neptunus trituberculatus</name>
    <dbReference type="NCBI Taxonomy" id="210409"/>
    <lineage>
        <taxon>Eukaryota</taxon>
        <taxon>Metazoa</taxon>
        <taxon>Ecdysozoa</taxon>
        <taxon>Arthropoda</taxon>
        <taxon>Crustacea</taxon>
        <taxon>Multicrustacea</taxon>
        <taxon>Malacostraca</taxon>
        <taxon>Eumalacostraca</taxon>
        <taxon>Eucarida</taxon>
        <taxon>Decapoda</taxon>
        <taxon>Pleocyemata</taxon>
        <taxon>Brachyura</taxon>
        <taxon>Eubrachyura</taxon>
        <taxon>Portunoidea</taxon>
        <taxon>Portunidae</taxon>
        <taxon>Portuninae</taxon>
        <taxon>Portunus</taxon>
    </lineage>
</organism>
<comment type="caution">
    <text evidence="1">The sequence shown here is derived from an EMBL/GenBank/DDBJ whole genome shotgun (WGS) entry which is preliminary data.</text>
</comment>